<proteinExistence type="predicted"/>
<comment type="caution">
    <text evidence="3">The sequence shown here is derived from an EMBL/GenBank/DDBJ whole genome shotgun (WGS) entry which is preliminary data.</text>
</comment>
<evidence type="ECO:0000256" key="1">
    <source>
        <dbReference type="SAM" id="MobiDB-lite"/>
    </source>
</evidence>
<organism evidence="3 4">
    <name type="scientific">Colletotrichum salicis</name>
    <dbReference type="NCBI Taxonomy" id="1209931"/>
    <lineage>
        <taxon>Eukaryota</taxon>
        <taxon>Fungi</taxon>
        <taxon>Dikarya</taxon>
        <taxon>Ascomycota</taxon>
        <taxon>Pezizomycotina</taxon>
        <taxon>Sordariomycetes</taxon>
        <taxon>Hypocreomycetidae</taxon>
        <taxon>Glomerellales</taxon>
        <taxon>Glomerellaceae</taxon>
        <taxon>Colletotrichum</taxon>
        <taxon>Colletotrichum acutatum species complex</taxon>
    </lineage>
</organism>
<sequence length="155" mass="17652">MRTSLFLAGFLATLSVIATSVTPTPTDLNTIEPEHLTQDLEVPDLGSEGSLMAEPDLTTDEHPWMRSKEEPPKKPTRSKPKPKKKKKGKKVRHTYKIVYPAPGWHYPIHNPLAPHNHKPHKKKKKAKKPTAPPKPWPTRYPSFEEWMNNPDAPPH</sequence>
<keyword evidence="2" id="KW-0732">Signal</keyword>
<evidence type="ECO:0000313" key="3">
    <source>
        <dbReference type="EMBL" id="KXH65264.1"/>
    </source>
</evidence>
<feature type="region of interest" description="Disordered" evidence="1">
    <location>
        <begin position="106"/>
        <end position="155"/>
    </location>
</feature>
<name>A0A135UXY2_9PEZI</name>
<feature type="compositionally biased region" description="Basic and acidic residues" evidence="1">
    <location>
        <begin position="59"/>
        <end position="73"/>
    </location>
</feature>
<dbReference type="OrthoDB" id="4840937at2759"/>
<reference evidence="3 4" key="1">
    <citation type="submission" date="2014-02" db="EMBL/GenBank/DDBJ databases">
        <title>The genome sequence of Colletotrichum salicis CBS 607.94.</title>
        <authorList>
            <person name="Baroncelli R."/>
            <person name="Thon M.R."/>
        </authorList>
    </citation>
    <scope>NUCLEOTIDE SEQUENCE [LARGE SCALE GENOMIC DNA]</scope>
    <source>
        <strain evidence="3 4">CBS 607.94</strain>
    </source>
</reference>
<dbReference type="AlphaFoldDB" id="A0A135UXY2"/>
<evidence type="ECO:0000256" key="2">
    <source>
        <dbReference type="SAM" id="SignalP"/>
    </source>
</evidence>
<feature type="signal peptide" evidence="2">
    <location>
        <begin position="1"/>
        <end position="23"/>
    </location>
</feature>
<feature type="compositionally biased region" description="Basic residues" evidence="1">
    <location>
        <begin position="74"/>
        <end position="94"/>
    </location>
</feature>
<dbReference type="Proteomes" id="UP000070121">
    <property type="component" value="Unassembled WGS sequence"/>
</dbReference>
<gene>
    <name evidence="3" type="ORF">CSAL01_03550</name>
</gene>
<feature type="chain" id="PRO_5007805536" evidence="2">
    <location>
        <begin position="24"/>
        <end position="155"/>
    </location>
</feature>
<protein>
    <submittedName>
        <fullName evidence="3">Uncharacterized protein</fullName>
    </submittedName>
</protein>
<evidence type="ECO:0000313" key="4">
    <source>
        <dbReference type="Proteomes" id="UP000070121"/>
    </source>
</evidence>
<accession>A0A135UXY2</accession>
<keyword evidence="4" id="KW-1185">Reference proteome</keyword>
<feature type="compositionally biased region" description="Basic residues" evidence="1">
    <location>
        <begin position="115"/>
        <end position="128"/>
    </location>
</feature>
<feature type="region of interest" description="Disordered" evidence="1">
    <location>
        <begin position="44"/>
        <end position="94"/>
    </location>
</feature>
<dbReference type="EMBL" id="JFFI01000893">
    <property type="protein sequence ID" value="KXH65264.1"/>
    <property type="molecule type" value="Genomic_DNA"/>
</dbReference>